<keyword evidence="3" id="KW-0804">Transcription</keyword>
<dbReference type="EMBL" id="CP109535">
    <property type="protein sequence ID" value="WTY98027.1"/>
    <property type="molecule type" value="Genomic_DNA"/>
</dbReference>
<feature type="domain" description="HTH tetR-type" evidence="5">
    <location>
        <begin position="14"/>
        <end position="73"/>
    </location>
</feature>
<keyword evidence="1" id="KW-0805">Transcription regulation</keyword>
<reference evidence="6" key="1">
    <citation type="submission" date="2022-10" db="EMBL/GenBank/DDBJ databases">
        <title>The complete genomes of actinobacterial strains from the NBC collection.</title>
        <authorList>
            <person name="Joergensen T.S."/>
            <person name="Alvarez Arevalo M."/>
            <person name="Sterndorff E.B."/>
            <person name="Faurdal D."/>
            <person name="Vuksanovic O."/>
            <person name="Mourched A.-S."/>
            <person name="Charusanti P."/>
            <person name="Shaw S."/>
            <person name="Blin K."/>
            <person name="Weber T."/>
        </authorList>
    </citation>
    <scope>NUCLEOTIDE SEQUENCE</scope>
    <source>
        <strain evidence="6">NBC_01401</strain>
    </source>
</reference>
<dbReference type="PANTHER" id="PTHR30055">
    <property type="entry name" value="HTH-TYPE TRANSCRIPTIONAL REGULATOR RUTR"/>
    <property type="match status" value="1"/>
</dbReference>
<name>A0AAU3GZN8_9ACTN</name>
<dbReference type="GO" id="GO:0003700">
    <property type="term" value="F:DNA-binding transcription factor activity"/>
    <property type="evidence" value="ECO:0007669"/>
    <property type="project" value="TreeGrafter"/>
</dbReference>
<dbReference type="GO" id="GO:0000976">
    <property type="term" value="F:transcription cis-regulatory region binding"/>
    <property type="evidence" value="ECO:0007669"/>
    <property type="project" value="TreeGrafter"/>
</dbReference>
<dbReference type="InterPro" id="IPR009057">
    <property type="entry name" value="Homeodomain-like_sf"/>
</dbReference>
<feature type="DNA-binding region" description="H-T-H motif" evidence="4">
    <location>
        <begin position="36"/>
        <end position="55"/>
    </location>
</feature>
<dbReference type="AlphaFoldDB" id="A0AAU3GZN8"/>
<dbReference type="Gene3D" id="1.10.357.10">
    <property type="entry name" value="Tetracycline Repressor, domain 2"/>
    <property type="match status" value="1"/>
</dbReference>
<evidence type="ECO:0000256" key="2">
    <source>
        <dbReference type="ARBA" id="ARBA00023125"/>
    </source>
</evidence>
<dbReference type="InterPro" id="IPR001647">
    <property type="entry name" value="HTH_TetR"/>
</dbReference>
<protein>
    <submittedName>
        <fullName evidence="6">TetR/AcrR family transcriptional regulator</fullName>
    </submittedName>
</protein>
<sequence>MPEKPARNVRKDVVRNREVLVAAARAELSEHGLALSLEQVARRAGVGIATLYRHFPKRAELVDAVLVEAVEQHAELSEAALRESDPWTGFATFLERTAELESTNRGLNDLLSVQLEGMPACRAVKLRHYRDIRTIIARAQEDGSLRADLRAEDLVFITWGNAGILEASALADEPGIWRRHLAFMLDGLRARAATPAPLPPMSPAEMQRVMERLGRKRTGRA</sequence>
<dbReference type="PRINTS" id="PR00455">
    <property type="entry name" value="HTHTETR"/>
</dbReference>
<dbReference type="Pfam" id="PF00440">
    <property type="entry name" value="TetR_N"/>
    <property type="match status" value="1"/>
</dbReference>
<dbReference type="SUPFAM" id="SSF46689">
    <property type="entry name" value="Homeodomain-like"/>
    <property type="match status" value="1"/>
</dbReference>
<keyword evidence="2 4" id="KW-0238">DNA-binding</keyword>
<dbReference type="SUPFAM" id="SSF48498">
    <property type="entry name" value="Tetracyclin repressor-like, C-terminal domain"/>
    <property type="match status" value="1"/>
</dbReference>
<evidence type="ECO:0000256" key="1">
    <source>
        <dbReference type="ARBA" id="ARBA00023015"/>
    </source>
</evidence>
<dbReference type="Pfam" id="PF21597">
    <property type="entry name" value="TetR_C_43"/>
    <property type="match status" value="1"/>
</dbReference>
<dbReference type="InterPro" id="IPR050109">
    <property type="entry name" value="HTH-type_TetR-like_transc_reg"/>
</dbReference>
<gene>
    <name evidence="6" type="ORF">OG626_25650</name>
</gene>
<organism evidence="6">
    <name type="scientific">Streptomyces sp. NBC_01401</name>
    <dbReference type="NCBI Taxonomy" id="2903854"/>
    <lineage>
        <taxon>Bacteria</taxon>
        <taxon>Bacillati</taxon>
        <taxon>Actinomycetota</taxon>
        <taxon>Actinomycetes</taxon>
        <taxon>Kitasatosporales</taxon>
        <taxon>Streptomycetaceae</taxon>
        <taxon>Streptomyces</taxon>
    </lineage>
</organism>
<dbReference type="InterPro" id="IPR036271">
    <property type="entry name" value="Tet_transcr_reg_TetR-rel_C_sf"/>
</dbReference>
<dbReference type="InterPro" id="IPR049445">
    <property type="entry name" value="TetR_SbtR-like_C"/>
</dbReference>
<evidence type="ECO:0000259" key="5">
    <source>
        <dbReference type="PROSITE" id="PS50977"/>
    </source>
</evidence>
<dbReference type="PANTHER" id="PTHR30055:SF234">
    <property type="entry name" value="HTH-TYPE TRANSCRIPTIONAL REGULATOR BETI"/>
    <property type="match status" value="1"/>
</dbReference>
<evidence type="ECO:0000256" key="3">
    <source>
        <dbReference type="ARBA" id="ARBA00023163"/>
    </source>
</evidence>
<dbReference type="PROSITE" id="PS50977">
    <property type="entry name" value="HTH_TETR_2"/>
    <property type="match status" value="1"/>
</dbReference>
<proteinExistence type="predicted"/>
<accession>A0AAU3GZN8</accession>
<evidence type="ECO:0000256" key="4">
    <source>
        <dbReference type="PROSITE-ProRule" id="PRU00335"/>
    </source>
</evidence>
<evidence type="ECO:0000313" key="6">
    <source>
        <dbReference type="EMBL" id="WTY98027.1"/>
    </source>
</evidence>